<dbReference type="Proteomes" id="UP000033673">
    <property type="component" value="Unassembled WGS sequence"/>
</dbReference>
<dbReference type="OrthoDB" id="570111at2"/>
<feature type="domain" description="HTH lysR-type" evidence="5">
    <location>
        <begin position="8"/>
        <end position="65"/>
    </location>
</feature>
<gene>
    <name evidence="6" type="ORF">TW81_16400</name>
</gene>
<dbReference type="FunFam" id="1.10.10.10:FF:000001">
    <property type="entry name" value="LysR family transcriptional regulator"/>
    <property type="match status" value="1"/>
</dbReference>
<keyword evidence="2" id="KW-0805">Transcription regulation</keyword>
<proteinExistence type="inferred from homology"/>
<evidence type="ECO:0000313" key="6">
    <source>
        <dbReference type="EMBL" id="KJY81929.1"/>
    </source>
</evidence>
<comment type="caution">
    <text evidence="6">The sequence shown here is derived from an EMBL/GenBank/DDBJ whole genome shotgun (WGS) entry which is preliminary data.</text>
</comment>
<keyword evidence="3" id="KW-0238">DNA-binding</keyword>
<dbReference type="Gene3D" id="1.10.10.10">
    <property type="entry name" value="Winged helix-like DNA-binding domain superfamily/Winged helix DNA-binding domain"/>
    <property type="match status" value="1"/>
</dbReference>
<evidence type="ECO:0000259" key="5">
    <source>
        <dbReference type="PROSITE" id="PS50931"/>
    </source>
</evidence>
<keyword evidence="7" id="KW-1185">Reference proteome</keyword>
<dbReference type="PATRIC" id="fig|579748.3.peg.3387"/>
<sequence>MNWKSISFDWNRTRAFLATAELGSLSAAAKSLRLTQPTLSRQVSALEDELGVALFERSAHKLQLTPSGIELLNIAREMGDVAHKFSMAANGQSQDLEGVVVISACQLDAVYRLPPILSKLRHEEPSISIELVVTNDVSDLKRRDADIAIRSFQPTQPSLIAKKLGDEQVYLYGTREYLQPFLDLGAIEGFQDVQIIGFGNNSQIIEQFAKHGWQLTEDNFKLSTEFQPAQLELCKQHLGLMYLPEDIANKEPQLVRVPNEFFPVMQIPLWLVCHEELRTNLRVRRVFDLLAAELAVLGDP</sequence>
<dbReference type="PANTHER" id="PTHR30537">
    <property type="entry name" value="HTH-TYPE TRANSCRIPTIONAL REGULATOR"/>
    <property type="match status" value="1"/>
</dbReference>
<dbReference type="SUPFAM" id="SSF53850">
    <property type="entry name" value="Periplasmic binding protein-like II"/>
    <property type="match status" value="1"/>
</dbReference>
<dbReference type="STRING" id="579748.TW81_16400"/>
<dbReference type="InterPro" id="IPR005119">
    <property type="entry name" value="LysR_subst-bd"/>
</dbReference>
<evidence type="ECO:0000256" key="3">
    <source>
        <dbReference type="ARBA" id="ARBA00023125"/>
    </source>
</evidence>
<dbReference type="InterPro" id="IPR036390">
    <property type="entry name" value="WH_DNA-bd_sf"/>
</dbReference>
<dbReference type="SUPFAM" id="SSF46785">
    <property type="entry name" value="Winged helix' DNA-binding domain"/>
    <property type="match status" value="1"/>
</dbReference>
<accession>A0A0F4NG82</accession>
<keyword evidence="4" id="KW-0804">Transcription</keyword>
<organism evidence="6 7">
    <name type="scientific">Vibrio galatheae</name>
    <dbReference type="NCBI Taxonomy" id="579748"/>
    <lineage>
        <taxon>Bacteria</taxon>
        <taxon>Pseudomonadati</taxon>
        <taxon>Pseudomonadota</taxon>
        <taxon>Gammaproteobacteria</taxon>
        <taxon>Vibrionales</taxon>
        <taxon>Vibrionaceae</taxon>
        <taxon>Vibrio</taxon>
    </lineage>
</organism>
<dbReference type="EMBL" id="JXXV01000028">
    <property type="protein sequence ID" value="KJY81929.1"/>
    <property type="molecule type" value="Genomic_DNA"/>
</dbReference>
<evidence type="ECO:0000256" key="1">
    <source>
        <dbReference type="ARBA" id="ARBA00009437"/>
    </source>
</evidence>
<dbReference type="Pfam" id="PF00126">
    <property type="entry name" value="HTH_1"/>
    <property type="match status" value="1"/>
</dbReference>
<dbReference type="PROSITE" id="PS50931">
    <property type="entry name" value="HTH_LYSR"/>
    <property type="match status" value="1"/>
</dbReference>
<dbReference type="Gene3D" id="3.40.190.290">
    <property type="match status" value="1"/>
</dbReference>
<dbReference type="GO" id="GO:0003700">
    <property type="term" value="F:DNA-binding transcription factor activity"/>
    <property type="evidence" value="ECO:0007669"/>
    <property type="project" value="InterPro"/>
</dbReference>
<evidence type="ECO:0000256" key="4">
    <source>
        <dbReference type="ARBA" id="ARBA00023163"/>
    </source>
</evidence>
<dbReference type="RefSeq" id="WP_045956813.1">
    <property type="nucleotide sequence ID" value="NZ_JXXV01000028.1"/>
</dbReference>
<protein>
    <submittedName>
        <fullName evidence="6">LysR family transcriptional regulator</fullName>
    </submittedName>
</protein>
<dbReference type="InterPro" id="IPR058163">
    <property type="entry name" value="LysR-type_TF_proteobact-type"/>
</dbReference>
<dbReference type="AlphaFoldDB" id="A0A0F4NG82"/>
<dbReference type="GO" id="GO:0043565">
    <property type="term" value="F:sequence-specific DNA binding"/>
    <property type="evidence" value="ECO:0007669"/>
    <property type="project" value="TreeGrafter"/>
</dbReference>
<dbReference type="PANTHER" id="PTHR30537:SF3">
    <property type="entry name" value="TRANSCRIPTIONAL REGULATORY PROTEIN"/>
    <property type="match status" value="1"/>
</dbReference>
<dbReference type="InterPro" id="IPR036388">
    <property type="entry name" value="WH-like_DNA-bd_sf"/>
</dbReference>
<evidence type="ECO:0000256" key="2">
    <source>
        <dbReference type="ARBA" id="ARBA00023015"/>
    </source>
</evidence>
<dbReference type="Pfam" id="PF03466">
    <property type="entry name" value="LysR_substrate"/>
    <property type="match status" value="1"/>
</dbReference>
<dbReference type="InterPro" id="IPR000847">
    <property type="entry name" value="LysR_HTH_N"/>
</dbReference>
<evidence type="ECO:0000313" key="7">
    <source>
        <dbReference type="Proteomes" id="UP000033673"/>
    </source>
</evidence>
<dbReference type="PRINTS" id="PR00039">
    <property type="entry name" value="HTHLYSR"/>
</dbReference>
<dbReference type="GO" id="GO:0006351">
    <property type="term" value="P:DNA-templated transcription"/>
    <property type="evidence" value="ECO:0007669"/>
    <property type="project" value="TreeGrafter"/>
</dbReference>
<reference evidence="6 7" key="1">
    <citation type="journal article" date="2015" name="BMC Genomics">
        <title>Genome mining reveals unlocked bioactive potential of marine Gram-negative bacteria.</title>
        <authorList>
            <person name="Machado H."/>
            <person name="Sonnenschein E.C."/>
            <person name="Melchiorsen J."/>
            <person name="Gram L."/>
        </authorList>
    </citation>
    <scope>NUCLEOTIDE SEQUENCE [LARGE SCALE GENOMIC DNA]</scope>
    <source>
        <strain evidence="6 7">S2757</strain>
    </source>
</reference>
<comment type="similarity">
    <text evidence="1">Belongs to the LysR transcriptional regulatory family.</text>
</comment>
<name>A0A0F4NG82_9VIBR</name>